<dbReference type="RefSeq" id="XP_016758948.1">
    <property type="nucleotide sequence ID" value="XM_016908290.1"/>
</dbReference>
<dbReference type="OMA" id="RVDKYEW"/>
<dbReference type="STRING" id="692275.N1QG80"/>
<keyword evidence="10" id="KW-1185">Reference proteome</keyword>
<dbReference type="SUPFAM" id="SSF48264">
    <property type="entry name" value="Cytochrome P450"/>
    <property type="match status" value="1"/>
</dbReference>
<dbReference type="Pfam" id="PF00067">
    <property type="entry name" value="p450"/>
    <property type="match status" value="1"/>
</dbReference>
<comment type="cofactor">
    <cofactor evidence="1 7">
        <name>heme</name>
        <dbReference type="ChEBI" id="CHEBI:30413"/>
    </cofactor>
</comment>
<evidence type="ECO:0000313" key="9">
    <source>
        <dbReference type="EMBL" id="EMF10827.1"/>
    </source>
</evidence>
<dbReference type="AlphaFoldDB" id="N1QG80"/>
<accession>N1QG80</accession>
<evidence type="ECO:0000256" key="6">
    <source>
        <dbReference type="ARBA" id="ARBA00023033"/>
    </source>
</evidence>
<reference evidence="9 10" key="1">
    <citation type="journal article" date="2012" name="PLoS Pathog.">
        <title>Diverse lifestyles and strategies of plant pathogenesis encoded in the genomes of eighteen Dothideomycetes fungi.</title>
        <authorList>
            <person name="Ohm R.A."/>
            <person name="Feau N."/>
            <person name="Henrissat B."/>
            <person name="Schoch C.L."/>
            <person name="Horwitz B.A."/>
            <person name="Barry K.W."/>
            <person name="Condon B.J."/>
            <person name="Copeland A.C."/>
            <person name="Dhillon B."/>
            <person name="Glaser F."/>
            <person name="Hesse C.N."/>
            <person name="Kosti I."/>
            <person name="LaButti K."/>
            <person name="Lindquist E.A."/>
            <person name="Lucas S."/>
            <person name="Salamov A.A."/>
            <person name="Bradshaw R.E."/>
            <person name="Ciuffetti L."/>
            <person name="Hamelin R.C."/>
            <person name="Kema G.H.J."/>
            <person name="Lawrence C."/>
            <person name="Scott J.A."/>
            <person name="Spatafora J.W."/>
            <person name="Turgeon B.G."/>
            <person name="de Wit P.J.G.M."/>
            <person name="Zhong S."/>
            <person name="Goodwin S.B."/>
            <person name="Grigoriev I.V."/>
        </authorList>
    </citation>
    <scope>NUCLEOTIDE SEQUENCE [LARGE SCALE GENOMIC DNA]</scope>
    <source>
        <strain evidence="9 10">SO2202</strain>
    </source>
</reference>
<proteinExistence type="inferred from homology"/>
<evidence type="ECO:0000256" key="4">
    <source>
        <dbReference type="ARBA" id="ARBA00023002"/>
    </source>
</evidence>
<dbReference type="OrthoDB" id="3945418at2759"/>
<dbReference type="InterPro" id="IPR017972">
    <property type="entry name" value="Cyt_P450_CS"/>
</dbReference>
<gene>
    <name evidence="9" type="ORF">SEPMUDRAFT_17085</name>
</gene>
<organism evidence="9 10">
    <name type="scientific">Sphaerulina musiva (strain SO2202)</name>
    <name type="common">Poplar stem canker fungus</name>
    <name type="synonym">Septoria musiva</name>
    <dbReference type="NCBI Taxonomy" id="692275"/>
    <lineage>
        <taxon>Eukaryota</taxon>
        <taxon>Fungi</taxon>
        <taxon>Dikarya</taxon>
        <taxon>Ascomycota</taxon>
        <taxon>Pezizomycotina</taxon>
        <taxon>Dothideomycetes</taxon>
        <taxon>Dothideomycetidae</taxon>
        <taxon>Mycosphaerellales</taxon>
        <taxon>Mycosphaerellaceae</taxon>
        <taxon>Sphaerulina</taxon>
    </lineage>
</organism>
<dbReference type="CDD" id="cd11062">
    <property type="entry name" value="CYP58-like"/>
    <property type="match status" value="1"/>
</dbReference>
<keyword evidence="3 7" id="KW-0479">Metal-binding</keyword>
<evidence type="ECO:0000256" key="1">
    <source>
        <dbReference type="ARBA" id="ARBA00001971"/>
    </source>
</evidence>
<evidence type="ECO:0000256" key="7">
    <source>
        <dbReference type="PIRSR" id="PIRSR602401-1"/>
    </source>
</evidence>
<dbReference type="GO" id="GO:0005506">
    <property type="term" value="F:iron ion binding"/>
    <property type="evidence" value="ECO:0007669"/>
    <property type="project" value="InterPro"/>
</dbReference>
<keyword evidence="5 7" id="KW-0408">Iron</keyword>
<dbReference type="Gene3D" id="1.10.630.10">
    <property type="entry name" value="Cytochrome P450"/>
    <property type="match status" value="1"/>
</dbReference>
<feature type="non-terminal residue" evidence="9">
    <location>
        <position position="488"/>
    </location>
</feature>
<protein>
    <submittedName>
        <fullName evidence="9">Cytochrome P450 family protein</fullName>
    </submittedName>
</protein>
<dbReference type="HOGENOM" id="CLU_001570_14_4_1"/>
<evidence type="ECO:0000313" key="10">
    <source>
        <dbReference type="Proteomes" id="UP000016931"/>
    </source>
</evidence>
<dbReference type="PANTHER" id="PTHR24305">
    <property type="entry name" value="CYTOCHROME P450"/>
    <property type="match status" value="1"/>
</dbReference>
<dbReference type="EMBL" id="KB456267">
    <property type="protein sequence ID" value="EMF10827.1"/>
    <property type="molecule type" value="Genomic_DNA"/>
</dbReference>
<dbReference type="GO" id="GO:0004497">
    <property type="term" value="F:monooxygenase activity"/>
    <property type="evidence" value="ECO:0007669"/>
    <property type="project" value="UniProtKB-KW"/>
</dbReference>
<feature type="binding site" description="axial binding residue" evidence="7">
    <location>
        <position position="433"/>
    </location>
    <ligand>
        <name>heme</name>
        <dbReference type="ChEBI" id="CHEBI:30413"/>
    </ligand>
    <ligandPart>
        <name>Fe</name>
        <dbReference type="ChEBI" id="CHEBI:18248"/>
    </ligandPart>
</feature>
<feature type="non-terminal residue" evidence="9">
    <location>
        <position position="1"/>
    </location>
</feature>
<dbReference type="GeneID" id="27905427"/>
<dbReference type="InterPro" id="IPR001128">
    <property type="entry name" value="Cyt_P450"/>
</dbReference>
<evidence type="ECO:0000256" key="3">
    <source>
        <dbReference type="ARBA" id="ARBA00022723"/>
    </source>
</evidence>
<dbReference type="Proteomes" id="UP000016931">
    <property type="component" value="Unassembled WGS sequence"/>
</dbReference>
<keyword evidence="4 8" id="KW-0560">Oxidoreductase</keyword>
<dbReference type="eggNOG" id="KOG0159">
    <property type="taxonomic scope" value="Eukaryota"/>
</dbReference>
<dbReference type="InterPro" id="IPR036396">
    <property type="entry name" value="Cyt_P450_sf"/>
</dbReference>
<dbReference type="PRINTS" id="PR00463">
    <property type="entry name" value="EP450I"/>
</dbReference>
<evidence type="ECO:0000256" key="8">
    <source>
        <dbReference type="RuleBase" id="RU000461"/>
    </source>
</evidence>
<keyword evidence="7 8" id="KW-0349">Heme</keyword>
<evidence type="ECO:0000256" key="2">
    <source>
        <dbReference type="ARBA" id="ARBA00010617"/>
    </source>
</evidence>
<sequence>YLVCIAIYRLFLHPLRKFPGPKLAALTRWYEAYYEIAKTGQFSFHIEELHRQYGPIVRITPDEIHINDAEWNDALYAKSPKQNKYEWMAGRFGNNSSVFTTAEASLHRVRRAPLNPMFSRRSIMAYSPFVQKKIELLCDRLKGYKEAGKPVNMRLAYSALTGDIITQYCFGFCYDHLKSTGFEEAFHEAFGAVAAFGHVALQFQWMHSVLRRLPDSWNIAMNPSLAKLLQLQADLRVVVARIIGEVERKMKPPQHTTIFHSVLESNLPDSQKQPVRLGEEAQTILAAGTETTAWALTNVTFYLLSDATARSKLKAELLAAIPDLNAEDAFDYQKLERLPYLRGCIREGIRLSGVVTARNPRQLPEPLEYRGWTIPAQTPISMTISDTHFNETYFPDPLTFRPERWLDNAPSPHNPEKPLDKYFVAFGRGPRSCLGINLAYVELYLTLAAVFRRFEMELYETDRSDVAIVHDFMLPSPKLDSKGIRVNV</sequence>
<dbReference type="PRINTS" id="PR00385">
    <property type="entry name" value="P450"/>
</dbReference>
<dbReference type="PANTHER" id="PTHR24305:SF157">
    <property type="entry name" value="N-ACETYLTRYPTOPHAN 6-HYDROXYLASE IVOC-RELATED"/>
    <property type="match status" value="1"/>
</dbReference>
<dbReference type="GO" id="GO:0020037">
    <property type="term" value="F:heme binding"/>
    <property type="evidence" value="ECO:0007669"/>
    <property type="project" value="InterPro"/>
</dbReference>
<dbReference type="PROSITE" id="PS00086">
    <property type="entry name" value="CYTOCHROME_P450"/>
    <property type="match status" value="1"/>
</dbReference>
<dbReference type="InterPro" id="IPR050121">
    <property type="entry name" value="Cytochrome_P450_monoxygenase"/>
</dbReference>
<evidence type="ECO:0000256" key="5">
    <source>
        <dbReference type="ARBA" id="ARBA00023004"/>
    </source>
</evidence>
<comment type="similarity">
    <text evidence="2 8">Belongs to the cytochrome P450 family.</text>
</comment>
<name>N1QG80_SPHMS</name>
<keyword evidence="6 8" id="KW-0503">Monooxygenase</keyword>
<dbReference type="InterPro" id="IPR002401">
    <property type="entry name" value="Cyt_P450_E_grp-I"/>
</dbReference>
<dbReference type="GO" id="GO:0016705">
    <property type="term" value="F:oxidoreductase activity, acting on paired donors, with incorporation or reduction of molecular oxygen"/>
    <property type="evidence" value="ECO:0007669"/>
    <property type="project" value="InterPro"/>
</dbReference>